<dbReference type="Gene3D" id="3.40.50.12780">
    <property type="entry name" value="N-terminal domain of ligase-like"/>
    <property type="match status" value="1"/>
</dbReference>
<comment type="caution">
    <text evidence="4">The sequence shown here is derived from an EMBL/GenBank/DDBJ whole genome shotgun (WGS) entry which is preliminary data.</text>
</comment>
<dbReference type="Proteomes" id="UP000439903">
    <property type="component" value="Unassembled WGS sequence"/>
</dbReference>
<evidence type="ECO:0000256" key="2">
    <source>
        <dbReference type="ARBA" id="ARBA00022598"/>
    </source>
</evidence>
<dbReference type="InterPro" id="IPR000873">
    <property type="entry name" value="AMP-dep_synth/lig_dom"/>
</dbReference>
<evidence type="ECO:0000259" key="3">
    <source>
        <dbReference type="Pfam" id="PF00501"/>
    </source>
</evidence>
<evidence type="ECO:0000313" key="5">
    <source>
        <dbReference type="Proteomes" id="UP000439903"/>
    </source>
</evidence>
<organism evidence="4 5">
    <name type="scientific">Gigaspora margarita</name>
    <dbReference type="NCBI Taxonomy" id="4874"/>
    <lineage>
        <taxon>Eukaryota</taxon>
        <taxon>Fungi</taxon>
        <taxon>Fungi incertae sedis</taxon>
        <taxon>Mucoromycota</taxon>
        <taxon>Glomeromycotina</taxon>
        <taxon>Glomeromycetes</taxon>
        <taxon>Diversisporales</taxon>
        <taxon>Gigasporaceae</taxon>
        <taxon>Gigaspora</taxon>
    </lineage>
</organism>
<evidence type="ECO:0000313" key="4">
    <source>
        <dbReference type="EMBL" id="KAF0560713.1"/>
    </source>
</evidence>
<protein>
    <submittedName>
        <fullName evidence="4">Acetyl-CoA synthetase-like protein</fullName>
    </submittedName>
</protein>
<dbReference type="Pfam" id="PF00501">
    <property type="entry name" value="AMP-binding"/>
    <property type="match status" value="1"/>
</dbReference>
<keyword evidence="2" id="KW-0436">Ligase</keyword>
<accession>A0A8H4B4Z0</accession>
<comment type="similarity">
    <text evidence="1">Belongs to the ATP-dependent AMP-binding enzyme family.</text>
</comment>
<dbReference type="AlphaFoldDB" id="A0A8H4B4Z0"/>
<dbReference type="OrthoDB" id="1898221at2759"/>
<dbReference type="InterPro" id="IPR042099">
    <property type="entry name" value="ANL_N_sf"/>
</dbReference>
<feature type="domain" description="AMP-dependent synthetase/ligase" evidence="3">
    <location>
        <begin position="31"/>
        <end position="105"/>
    </location>
</feature>
<gene>
    <name evidence="4" type="ORF">F8M41_001293</name>
</gene>
<name>A0A8H4B4Z0_GIGMA</name>
<sequence length="171" mass="18899">MIFESKYPDIKIPQVDVYQYVTSNPERISDDKIIYVNGITGKGYTYGEFRHESKKFAAGLQDKLGFKRGDVLAIFSPNQIYYPIVLLGAIAAGASVLIAHPEFLEAVIGASNNAKIPISRVLLFGDEEIKGYKSYRSILIGGREVETVSYTPEETKTTTACLPYSSAINEC</sequence>
<dbReference type="PANTHER" id="PTHR24096:SF149">
    <property type="entry name" value="AMP-BINDING DOMAIN-CONTAINING PROTEIN-RELATED"/>
    <property type="match status" value="1"/>
</dbReference>
<dbReference type="EMBL" id="WTPW01000012">
    <property type="protein sequence ID" value="KAF0560713.1"/>
    <property type="molecule type" value="Genomic_DNA"/>
</dbReference>
<dbReference type="SUPFAM" id="SSF56801">
    <property type="entry name" value="Acetyl-CoA synthetase-like"/>
    <property type="match status" value="1"/>
</dbReference>
<proteinExistence type="inferred from homology"/>
<dbReference type="PANTHER" id="PTHR24096">
    <property type="entry name" value="LONG-CHAIN-FATTY-ACID--COA LIGASE"/>
    <property type="match status" value="1"/>
</dbReference>
<dbReference type="GO" id="GO:0016405">
    <property type="term" value="F:CoA-ligase activity"/>
    <property type="evidence" value="ECO:0007669"/>
    <property type="project" value="TreeGrafter"/>
</dbReference>
<reference evidence="4 5" key="1">
    <citation type="journal article" date="2019" name="Environ. Microbiol.">
        <title>At the nexus of three kingdoms: the genome of the mycorrhizal fungus Gigaspora margarita provides insights into plant, endobacterial and fungal interactions.</title>
        <authorList>
            <person name="Venice F."/>
            <person name="Ghignone S."/>
            <person name="Salvioli di Fossalunga A."/>
            <person name="Amselem J."/>
            <person name="Novero M."/>
            <person name="Xianan X."/>
            <person name="Sedzielewska Toro K."/>
            <person name="Morin E."/>
            <person name="Lipzen A."/>
            <person name="Grigoriev I.V."/>
            <person name="Henrissat B."/>
            <person name="Martin F.M."/>
            <person name="Bonfante P."/>
        </authorList>
    </citation>
    <scope>NUCLEOTIDE SEQUENCE [LARGE SCALE GENOMIC DNA]</scope>
    <source>
        <strain evidence="4 5">BEG34</strain>
    </source>
</reference>
<keyword evidence="5" id="KW-1185">Reference proteome</keyword>
<evidence type="ECO:0000256" key="1">
    <source>
        <dbReference type="ARBA" id="ARBA00006432"/>
    </source>
</evidence>